<comment type="caution">
    <text evidence="2">The sequence shown here is derived from an EMBL/GenBank/DDBJ whole genome shotgun (WGS) entry which is preliminary data.</text>
</comment>
<accession>A0A1F5JI73</accession>
<dbReference type="EMBL" id="MFCP01000020">
    <property type="protein sequence ID" value="OGE28302.1"/>
    <property type="molecule type" value="Genomic_DNA"/>
</dbReference>
<sequence>MRILQQIEKYFASHVRYNSLVHVIAGIGIGILITYPLIGAHPIRWGLVFLGLGVLGHLYPLIQKR</sequence>
<evidence type="ECO:0000256" key="1">
    <source>
        <dbReference type="SAM" id="Phobius"/>
    </source>
</evidence>
<feature type="transmembrane region" description="Helical" evidence="1">
    <location>
        <begin position="20"/>
        <end position="38"/>
    </location>
</feature>
<feature type="transmembrane region" description="Helical" evidence="1">
    <location>
        <begin position="44"/>
        <end position="62"/>
    </location>
</feature>
<proteinExistence type="predicted"/>
<dbReference type="Proteomes" id="UP000177555">
    <property type="component" value="Unassembled WGS sequence"/>
</dbReference>
<reference evidence="2 3" key="1">
    <citation type="journal article" date="2016" name="Nat. Commun.">
        <title>Thousands of microbial genomes shed light on interconnected biogeochemical processes in an aquifer system.</title>
        <authorList>
            <person name="Anantharaman K."/>
            <person name="Brown C.T."/>
            <person name="Hug L.A."/>
            <person name="Sharon I."/>
            <person name="Castelle C.J."/>
            <person name="Probst A.J."/>
            <person name="Thomas B.C."/>
            <person name="Singh A."/>
            <person name="Wilkins M.J."/>
            <person name="Karaoz U."/>
            <person name="Brodie E.L."/>
            <person name="Williams K.H."/>
            <person name="Hubbard S.S."/>
            <person name="Banfield J.F."/>
        </authorList>
    </citation>
    <scope>NUCLEOTIDE SEQUENCE [LARGE SCALE GENOMIC DNA]</scope>
</reference>
<dbReference type="AlphaFoldDB" id="A0A1F5JI73"/>
<evidence type="ECO:0000313" key="3">
    <source>
        <dbReference type="Proteomes" id="UP000177555"/>
    </source>
</evidence>
<protein>
    <recommendedName>
        <fullName evidence="4">DUF962 family protein</fullName>
    </recommendedName>
</protein>
<organism evidence="2 3">
    <name type="scientific">Candidatus Daviesbacteria bacterium RIFCSPHIGHO2_01_FULL_40_11</name>
    <dbReference type="NCBI Taxonomy" id="1797762"/>
    <lineage>
        <taxon>Bacteria</taxon>
        <taxon>Candidatus Daviesiibacteriota</taxon>
    </lineage>
</organism>
<keyword evidence="1" id="KW-0472">Membrane</keyword>
<keyword evidence="1" id="KW-0812">Transmembrane</keyword>
<name>A0A1F5JI73_9BACT</name>
<gene>
    <name evidence="2" type="ORF">A2867_04775</name>
</gene>
<evidence type="ECO:0000313" key="2">
    <source>
        <dbReference type="EMBL" id="OGE28302.1"/>
    </source>
</evidence>
<evidence type="ECO:0008006" key="4">
    <source>
        <dbReference type="Google" id="ProtNLM"/>
    </source>
</evidence>
<keyword evidence="1" id="KW-1133">Transmembrane helix</keyword>